<organism evidence="2 3">
    <name type="scientific">Anabaenopsis elenkinii CCIBt3563</name>
    <dbReference type="NCBI Taxonomy" id="2779889"/>
    <lineage>
        <taxon>Bacteria</taxon>
        <taxon>Bacillati</taxon>
        <taxon>Cyanobacteriota</taxon>
        <taxon>Cyanophyceae</taxon>
        <taxon>Nostocales</taxon>
        <taxon>Nodulariaceae</taxon>
        <taxon>Anabaenopsis</taxon>
    </lineage>
</organism>
<accession>A0A7U3NM09</accession>
<protein>
    <submittedName>
        <fullName evidence="2">DUF2808 domain-containing protein</fullName>
    </submittedName>
</protein>
<keyword evidence="1" id="KW-0732">Signal</keyword>
<feature type="chain" id="PRO_5032931219" evidence="1">
    <location>
        <begin position="27"/>
        <end position="153"/>
    </location>
</feature>
<sequence>MMKKLICLWTLSLAMASMGVPAIAQGQEIEYDQNAPRISSTTGLTDRHYISLYTGEQPLSSLTIRPSELMDVGENIEVTDESGATVDAQVSREDDRLKINFDQPVASGTTLEIAIRDLGYVPMTQGVFHYQVFGNHVGFVGEIPYGLARVEVY</sequence>
<dbReference type="EMBL" id="CP063311">
    <property type="protein sequence ID" value="QOV21369.1"/>
    <property type="molecule type" value="Genomic_DNA"/>
</dbReference>
<feature type="signal peptide" evidence="1">
    <location>
        <begin position="1"/>
        <end position="26"/>
    </location>
</feature>
<dbReference type="AlphaFoldDB" id="A0A7U3NM09"/>
<evidence type="ECO:0000313" key="2">
    <source>
        <dbReference type="EMBL" id="QOV21369.1"/>
    </source>
</evidence>
<name>A0A7U3NM09_9CYAN</name>
<gene>
    <name evidence="2" type="ORF">IM676_11395</name>
</gene>
<reference evidence="3" key="1">
    <citation type="submission" date="2020-10" db="EMBL/GenBank/DDBJ databases">
        <title>Genome-based taxonomic classification of the species Anabaenopsis elenkinii.</title>
        <authorList>
            <person name="Delbaje E."/>
            <person name="Andreote A.P.D."/>
            <person name="Pellegrinetti T.A."/>
            <person name="Cruz R.B."/>
            <person name="Branco L.H.Z."/>
            <person name="Fiore M.F."/>
        </authorList>
    </citation>
    <scope>NUCLEOTIDE SEQUENCE [LARGE SCALE GENOMIC DNA]</scope>
    <source>
        <strain evidence="3">CCIBt3563</strain>
    </source>
</reference>
<dbReference type="Proteomes" id="UP000593846">
    <property type="component" value="Chromosome"/>
</dbReference>
<dbReference type="RefSeq" id="WP_200987026.1">
    <property type="nucleotide sequence ID" value="NZ_CP063311.1"/>
</dbReference>
<evidence type="ECO:0000313" key="3">
    <source>
        <dbReference type="Proteomes" id="UP000593846"/>
    </source>
</evidence>
<proteinExistence type="predicted"/>
<dbReference type="KEGG" id="aee:IM676_11395"/>
<evidence type="ECO:0000256" key="1">
    <source>
        <dbReference type="SAM" id="SignalP"/>
    </source>
</evidence>
<keyword evidence="3" id="KW-1185">Reference proteome</keyword>